<dbReference type="RefSeq" id="WP_397061145.1">
    <property type="nucleotide sequence ID" value="NZ_JBIRYL010000001.1"/>
</dbReference>
<evidence type="ECO:0000313" key="3">
    <source>
        <dbReference type="Proteomes" id="UP001611494"/>
    </source>
</evidence>
<keyword evidence="3" id="KW-1185">Reference proteome</keyword>
<reference evidence="2 3" key="1">
    <citation type="submission" date="2024-10" db="EMBL/GenBank/DDBJ databases">
        <title>The Natural Products Discovery Center: Release of the First 8490 Sequenced Strains for Exploring Actinobacteria Biosynthetic Diversity.</title>
        <authorList>
            <person name="Kalkreuter E."/>
            <person name="Kautsar S.A."/>
            <person name="Yang D."/>
            <person name="Bader C.D."/>
            <person name="Teijaro C.N."/>
            <person name="Fluegel L."/>
            <person name="Davis C.M."/>
            <person name="Simpson J.R."/>
            <person name="Lauterbach L."/>
            <person name="Steele A.D."/>
            <person name="Gui C."/>
            <person name="Meng S."/>
            <person name="Li G."/>
            <person name="Viehrig K."/>
            <person name="Ye F."/>
            <person name="Su P."/>
            <person name="Kiefer A.F."/>
            <person name="Nichols A."/>
            <person name="Cepeda A.J."/>
            <person name="Yan W."/>
            <person name="Fan B."/>
            <person name="Jiang Y."/>
            <person name="Adhikari A."/>
            <person name="Zheng C.-J."/>
            <person name="Schuster L."/>
            <person name="Cowan T.M."/>
            <person name="Smanski M.J."/>
            <person name="Chevrette M.G."/>
            <person name="De Carvalho L.P.S."/>
            <person name="Shen B."/>
        </authorList>
    </citation>
    <scope>NUCLEOTIDE SEQUENCE [LARGE SCALE GENOMIC DNA]</scope>
    <source>
        <strain evidence="2 3">NPDC019377</strain>
    </source>
</reference>
<dbReference type="Proteomes" id="UP001611494">
    <property type="component" value="Unassembled WGS sequence"/>
</dbReference>
<evidence type="ECO:0000259" key="1">
    <source>
        <dbReference type="Pfam" id="PF01425"/>
    </source>
</evidence>
<dbReference type="PANTHER" id="PTHR11895">
    <property type="entry name" value="TRANSAMIDASE"/>
    <property type="match status" value="1"/>
</dbReference>
<feature type="domain" description="Amidase" evidence="1">
    <location>
        <begin position="24"/>
        <end position="438"/>
    </location>
</feature>
<organism evidence="2 3">
    <name type="scientific">Nocardia testacea</name>
    <dbReference type="NCBI Taxonomy" id="248551"/>
    <lineage>
        <taxon>Bacteria</taxon>
        <taxon>Bacillati</taxon>
        <taxon>Actinomycetota</taxon>
        <taxon>Actinomycetes</taxon>
        <taxon>Mycobacteriales</taxon>
        <taxon>Nocardiaceae</taxon>
        <taxon>Nocardia</taxon>
    </lineage>
</organism>
<dbReference type="Pfam" id="PF01425">
    <property type="entry name" value="Amidase"/>
    <property type="match status" value="1"/>
</dbReference>
<accession>A0ABW7VTN2</accession>
<sequence length="468" mass="48075">MDTRSSTLLEAAAALRSGVVSSLELLEAACAAADRWDRSLGIYVSRTDDRARAAAERADRELAAGRDRGPLHGIPFGVKDLIAVAGIPTTGQSLVQRPEWRAGGNATVVDRLEAAGAVLTGKTSTMEFGCGLPDPGKPFPVPRNPWDTNRWAGGSSSGTASGLVAGTFLAGLGTDTAGSIRMPAAFCGVTGLAPTFGLVPTAGCIPLGYSLDRVGPLAHGVRDCAAVLAVLTGGRVDAFITGDSDADLSGLRIGVVRKHHLPAAADPALAGVFDSAVGVLGAAGATLSEIELPFWAEANTATLVVAAAEGYAYHRNDLIDSWSEYTVAARALLATGALLSGADYVQAQRVRALTADAVAALFETVDVVVTPTAAVPAPPLDALADEYGHQDNAGVFGMVFTPYWNSVANPVLSIPMGCTETGLPLGMQIAAARGMDALALRVGAVFQDRTDWHRRRPVAAASAPESIG</sequence>
<dbReference type="SUPFAM" id="SSF75304">
    <property type="entry name" value="Amidase signature (AS) enzymes"/>
    <property type="match status" value="1"/>
</dbReference>
<dbReference type="PANTHER" id="PTHR11895:SF176">
    <property type="entry name" value="AMIDASE AMID-RELATED"/>
    <property type="match status" value="1"/>
</dbReference>
<comment type="caution">
    <text evidence="2">The sequence shown here is derived from an EMBL/GenBank/DDBJ whole genome shotgun (WGS) entry which is preliminary data.</text>
</comment>
<evidence type="ECO:0000313" key="2">
    <source>
        <dbReference type="EMBL" id="MFI2229948.1"/>
    </source>
</evidence>
<dbReference type="EMBL" id="JBIRYL010000001">
    <property type="protein sequence ID" value="MFI2229948.1"/>
    <property type="molecule type" value="Genomic_DNA"/>
</dbReference>
<dbReference type="InterPro" id="IPR000120">
    <property type="entry name" value="Amidase"/>
</dbReference>
<gene>
    <name evidence="2" type="ORF">ACH49Z_08860</name>
</gene>
<dbReference type="InterPro" id="IPR023631">
    <property type="entry name" value="Amidase_dom"/>
</dbReference>
<name>A0ABW7VTN2_9NOCA</name>
<protein>
    <submittedName>
        <fullName evidence="2">Amidase</fullName>
    </submittedName>
</protein>
<dbReference type="Gene3D" id="3.90.1300.10">
    <property type="entry name" value="Amidase signature (AS) domain"/>
    <property type="match status" value="1"/>
</dbReference>
<dbReference type="InterPro" id="IPR036928">
    <property type="entry name" value="AS_sf"/>
</dbReference>
<proteinExistence type="predicted"/>